<keyword evidence="2 5" id="KW-0812">Transmembrane</keyword>
<dbReference type="eggNOG" id="KOG0872">
    <property type="taxonomic scope" value="Eukaryota"/>
</dbReference>
<comment type="subcellular location">
    <subcellularLocation>
        <location evidence="1">Membrane</location>
    </subcellularLocation>
</comment>
<gene>
    <name evidence="7" type="ORF">H696_02521</name>
</gene>
<organism evidence="7">
    <name type="scientific">Fonticula alba</name>
    <name type="common">Slime mold</name>
    <dbReference type="NCBI Taxonomy" id="691883"/>
    <lineage>
        <taxon>Eukaryota</taxon>
        <taxon>Rotosphaerida</taxon>
        <taxon>Fonticulaceae</taxon>
        <taxon>Fonticula</taxon>
    </lineage>
</organism>
<accession>A0A058ZDP1</accession>
<dbReference type="GO" id="GO:0016491">
    <property type="term" value="F:oxidoreductase activity"/>
    <property type="evidence" value="ECO:0007669"/>
    <property type="project" value="InterPro"/>
</dbReference>
<feature type="transmembrane region" description="Helical" evidence="5">
    <location>
        <begin position="128"/>
        <end position="149"/>
    </location>
</feature>
<dbReference type="PANTHER" id="PTHR11863">
    <property type="entry name" value="STEROL DESATURASE"/>
    <property type="match status" value="1"/>
</dbReference>
<feature type="domain" description="Fatty acid hydroxylase" evidence="6">
    <location>
        <begin position="136"/>
        <end position="263"/>
    </location>
</feature>
<evidence type="ECO:0000313" key="8">
    <source>
        <dbReference type="Proteomes" id="UP000030693"/>
    </source>
</evidence>
<dbReference type="GeneID" id="20527246"/>
<dbReference type="InterPro" id="IPR006694">
    <property type="entry name" value="Fatty_acid_hydroxylase"/>
</dbReference>
<evidence type="ECO:0000256" key="2">
    <source>
        <dbReference type="ARBA" id="ARBA00022692"/>
    </source>
</evidence>
<evidence type="ECO:0000259" key="6">
    <source>
        <dbReference type="Pfam" id="PF04116"/>
    </source>
</evidence>
<evidence type="ECO:0000313" key="7">
    <source>
        <dbReference type="EMBL" id="KCV71582.1"/>
    </source>
</evidence>
<feature type="transmembrane region" description="Helical" evidence="5">
    <location>
        <begin position="44"/>
        <end position="70"/>
    </location>
</feature>
<evidence type="ECO:0000256" key="4">
    <source>
        <dbReference type="ARBA" id="ARBA00023136"/>
    </source>
</evidence>
<dbReference type="GO" id="GO:0016020">
    <property type="term" value="C:membrane"/>
    <property type="evidence" value="ECO:0007669"/>
    <property type="project" value="UniProtKB-SubCell"/>
</dbReference>
<keyword evidence="8" id="KW-1185">Reference proteome</keyword>
<dbReference type="OrthoDB" id="408954at2759"/>
<feature type="transmembrane region" description="Helical" evidence="5">
    <location>
        <begin position="91"/>
        <end position="116"/>
    </location>
</feature>
<dbReference type="STRING" id="691883.A0A058ZDP1"/>
<dbReference type="InterPro" id="IPR050307">
    <property type="entry name" value="Sterol_Desaturase_Related"/>
</dbReference>
<dbReference type="GO" id="GO:0005506">
    <property type="term" value="F:iron ion binding"/>
    <property type="evidence" value="ECO:0007669"/>
    <property type="project" value="InterPro"/>
</dbReference>
<proteinExistence type="predicted"/>
<keyword evidence="3 5" id="KW-1133">Transmembrane helix</keyword>
<evidence type="ECO:0000256" key="3">
    <source>
        <dbReference type="ARBA" id="ARBA00022989"/>
    </source>
</evidence>
<reference evidence="7" key="1">
    <citation type="submission" date="2013-04" db="EMBL/GenBank/DDBJ databases">
        <title>The Genome Sequence of Fonticula alba ATCC 38817.</title>
        <authorList>
            <consortium name="The Broad Institute Genomics Platform"/>
            <person name="Russ C."/>
            <person name="Cuomo C."/>
            <person name="Burger G."/>
            <person name="Gray M.W."/>
            <person name="Holland P.W.H."/>
            <person name="King N."/>
            <person name="Lang F.B.F."/>
            <person name="Roger A.J."/>
            <person name="Ruiz-Trillo I."/>
            <person name="Brown M."/>
            <person name="Walker B."/>
            <person name="Young S."/>
            <person name="Zeng Q."/>
            <person name="Gargeya S."/>
            <person name="Fitzgerald M."/>
            <person name="Haas B."/>
            <person name="Abouelleil A."/>
            <person name="Allen A.W."/>
            <person name="Alvarado L."/>
            <person name="Arachchi H.M."/>
            <person name="Berlin A.M."/>
            <person name="Chapman S.B."/>
            <person name="Gainer-Dewar J."/>
            <person name="Goldberg J."/>
            <person name="Griggs A."/>
            <person name="Gujja S."/>
            <person name="Hansen M."/>
            <person name="Howarth C."/>
            <person name="Imamovic A."/>
            <person name="Ireland A."/>
            <person name="Larimer J."/>
            <person name="McCowan C."/>
            <person name="Murphy C."/>
            <person name="Pearson M."/>
            <person name="Poon T.W."/>
            <person name="Priest M."/>
            <person name="Roberts A."/>
            <person name="Saif S."/>
            <person name="Shea T."/>
            <person name="Sisk P."/>
            <person name="Sykes S."/>
            <person name="Wortman J."/>
            <person name="Nusbaum C."/>
            <person name="Birren B."/>
        </authorList>
    </citation>
    <scope>NUCLEOTIDE SEQUENCE [LARGE SCALE GENOMIC DNA]</scope>
    <source>
        <strain evidence="7">ATCC 38817</strain>
    </source>
</reference>
<keyword evidence="4 5" id="KW-0472">Membrane</keyword>
<dbReference type="GO" id="GO:0008610">
    <property type="term" value="P:lipid biosynthetic process"/>
    <property type="evidence" value="ECO:0007669"/>
    <property type="project" value="InterPro"/>
</dbReference>
<evidence type="ECO:0000256" key="5">
    <source>
        <dbReference type="SAM" id="Phobius"/>
    </source>
</evidence>
<dbReference type="RefSeq" id="XP_009494705.1">
    <property type="nucleotide sequence ID" value="XM_009496430.1"/>
</dbReference>
<protein>
    <recommendedName>
        <fullName evidence="6">Fatty acid hydroxylase domain-containing protein</fullName>
    </recommendedName>
</protein>
<dbReference type="Proteomes" id="UP000030693">
    <property type="component" value="Unassembled WGS sequence"/>
</dbReference>
<dbReference type="Pfam" id="PF04116">
    <property type="entry name" value="FA_hydroxylase"/>
    <property type="match status" value="1"/>
</dbReference>
<dbReference type="OMA" id="FVFICPM"/>
<sequence>MDIVVLLGDEYLLRPLLYEPLIELTGFTPLADQLYFPRLAFSTWLLLTLGAIVMYLITSTISYLIFFVWLRDKYYPETAEQPFPGQEKLEIQMALWSCPWIGVLTAPFVFLEVWGYSRLYENLSDYPLWYIPVQIILFIFFTDTGIYWIHRLEHDIPFLYKYVHKPHHIWKVPTPFAALAFHPVDGWLQSTPYHIAVFLFPVHKHVYLGLFVFVQLWTIMIHDGVDFSPFDFINGSAHHTHHHLRFVYNYGQFFTFWDRLCGTHLHPNDLPPLEKKRLEKQRQLAAEQAKSSAVASGEATTTAAAAAKKSN</sequence>
<dbReference type="AlphaFoldDB" id="A0A058ZDP1"/>
<evidence type="ECO:0000256" key="1">
    <source>
        <dbReference type="ARBA" id="ARBA00004370"/>
    </source>
</evidence>
<name>A0A058ZDP1_FONAL</name>
<dbReference type="EMBL" id="KB932203">
    <property type="protein sequence ID" value="KCV71582.1"/>
    <property type="molecule type" value="Genomic_DNA"/>
</dbReference>